<dbReference type="Proteomes" id="UP000223071">
    <property type="component" value="Unassembled WGS sequence"/>
</dbReference>
<dbReference type="NCBIfam" id="NF047558">
    <property type="entry name" value="TPR_END_plus"/>
    <property type="match status" value="1"/>
</dbReference>
<gene>
    <name evidence="5" type="ORF">A9A59_0530</name>
</gene>
<dbReference type="PANTHER" id="PTHR44858">
    <property type="entry name" value="TETRATRICOPEPTIDE REPEAT PROTEIN 6"/>
    <property type="match status" value="1"/>
</dbReference>
<dbReference type="PROSITE" id="PS50293">
    <property type="entry name" value="TPR_REGION"/>
    <property type="match status" value="2"/>
</dbReference>
<dbReference type="RefSeq" id="WP_098502797.1">
    <property type="nucleotide sequence ID" value="NZ_PDJQ01000001.1"/>
</dbReference>
<dbReference type="PANTHER" id="PTHR44858:SF1">
    <property type="entry name" value="UDP-N-ACETYLGLUCOSAMINE--PEPTIDE N-ACETYLGLUCOSAMINYLTRANSFERASE SPINDLY-RELATED"/>
    <property type="match status" value="1"/>
</dbReference>
<evidence type="ECO:0000313" key="6">
    <source>
        <dbReference type="Proteomes" id="UP000223071"/>
    </source>
</evidence>
<feature type="repeat" description="TPR" evidence="3">
    <location>
        <begin position="351"/>
        <end position="384"/>
    </location>
</feature>
<dbReference type="Gene3D" id="1.25.40.10">
    <property type="entry name" value="Tetratricopeptide repeat domain"/>
    <property type="match status" value="2"/>
</dbReference>
<sequence>MRRLLRLVIVAAILAGAAYVAVQAFRRRGRSWPAPEPGWTPPAVEPVVTIEEDEALEQEIADAEAEGMRAPDWEPATDVAIDETGHVVEPEPPAEPAIVEEPQAGAAPAAGPADAEEPGAPEELSDEAVRQLFAEAAELERAVAEFEQLEQAFAGTFGGIAPAETAEAREDLDFAAMLAASEPGAGPLILPIEDEAEPAAEPLPAEEAPAPAEPDIILSRFEELAAMPEPEAPPAPSAAEELERQAADAANEGMAPPPGAPPVDEARDASGANVAAEPSAGPAVQEAGPEEPLPASLEEALADLQPAPIQRPPRRTAESYVDEGNVYFNVGQFALAIDRYTAAIELDPGLAAAYYNRANAYTRSGEFEKALADYNRALELQPNDPDALNNRGMLHLYRGNSAAALADFDAALAVDPGDTTVMVNRGLAHLHGGDAAAALLDFVAAAGLDPDDPAAHYGAAQAAAVMGNREEALRHVQRALALDRGYAREAAADPRLAILQGDPEFLRLLREAGQARQG</sequence>
<feature type="region of interest" description="Disordered" evidence="4">
    <location>
        <begin position="104"/>
        <end position="125"/>
    </location>
</feature>
<evidence type="ECO:0000256" key="4">
    <source>
        <dbReference type="SAM" id="MobiDB-lite"/>
    </source>
</evidence>
<feature type="region of interest" description="Disordered" evidence="4">
    <location>
        <begin position="228"/>
        <end position="292"/>
    </location>
</feature>
<accession>A0A2A9HEA2</accession>
<dbReference type="Pfam" id="PF13371">
    <property type="entry name" value="TPR_9"/>
    <property type="match status" value="1"/>
</dbReference>
<feature type="compositionally biased region" description="Acidic residues" evidence="4">
    <location>
        <begin position="114"/>
        <end position="125"/>
    </location>
</feature>
<reference evidence="5 6" key="1">
    <citation type="submission" date="2017-09" db="EMBL/GenBank/DDBJ databases">
        <title>Sequencing the genomes of two abundant thermophiles in Great Basin hot springs: Thermocrinis jamiesonii and novel Chloroflexi Thermoflexus hugenholtzii.</title>
        <authorList>
            <person name="Hedlund B."/>
        </authorList>
    </citation>
    <scope>NUCLEOTIDE SEQUENCE [LARGE SCALE GENOMIC DNA]</scope>
    <source>
        <strain evidence="5 6">G233</strain>
    </source>
</reference>
<dbReference type="InterPro" id="IPR019734">
    <property type="entry name" value="TPR_rpt"/>
</dbReference>
<feature type="compositionally biased region" description="Low complexity" evidence="4">
    <location>
        <begin position="104"/>
        <end position="113"/>
    </location>
</feature>
<organism evidence="5 6">
    <name type="scientific">Tepidiforma thermophila (strain KCTC 52669 / CGMCC 1.13589 / G233)</name>
    <dbReference type="NCBI Taxonomy" id="2761530"/>
    <lineage>
        <taxon>Bacteria</taxon>
        <taxon>Bacillati</taxon>
        <taxon>Chloroflexota</taxon>
        <taxon>Tepidiformia</taxon>
        <taxon>Tepidiformales</taxon>
        <taxon>Tepidiformaceae</taxon>
        <taxon>Tepidiforma</taxon>
    </lineage>
</organism>
<dbReference type="SUPFAM" id="SSF48452">
    <property type="entry name" value="TPR-like"/>
    <property type="match status" value="1"/>
</dbReference>
<name>A0A2A9HEA2_TEPT2</name>
<feature type="repeat" description="TPR" evidence="3">
    <location>
        <begin position="385"/>
        <end position="418"/>
    </location>
</feature>
<keyword evidence="6" id="KW-1185">Reference proteome</keyword>
<dbReference type="EMBL" id="PDJQ01000001">
    <property type="protein sequence ID" value="PFG73335.1"/>
    <property type="molecule type" value="Genomic_DNA"/>
</dbReference>
<dbReference type="InterPro" id="IPR050498">
    <property type="entry name" value="Ycf3"/>
</dbReference>
<feature type="repeat" description="TPR" evidence="3">
    <location>
        <begin position="317"/>
        <end position="350"/>
    </location>
</feature>
<keyword evidence="1" id="KW-0677">Repeat</keyword>
<protein>
    <submittedName>
        <fullName evidence="5">Tetratricopeptide repeat protein</fullName>
    </submittedName>
</protein>
<dbReference type="AlphaFoldDB" id="A0A2A9HEA2"/>
<evidence type="ECO:0000256" key="2">
    <source>
        <dbReference type="ARBA" id="ARBA00022803"/>
    </source>
</evidence>
<evidence type="ECO:0000256" key="3">
    <source>
        <dbReference type="PROSITE-ProRule" id="PRU00339"/>
    </source>
</evidence>
<dbReference type="PROSITE" id="PS50005">
    <property type="entry name" value="TPR"/>
    <property type="match status" value="3"/>
</dbReference>
<comment type="caution">
    <text evidence="5">The sequence shown here is derived from an EMBL/GenBank/DDBJ whole genome shotgun (WGS) entry which is preliminary data.</text>
</comment>
<evidence type="ECO:0000256" key="1">
    <source>
        <dbReference type="ARBA" id="ARBA00022737"/>
    </source>
</evidence>
<evidence type="ECO:0000313" key="5">
    <source>
        <dbReference type="EMBL" id="PFG73335.1"/>
    </source>
</evidence>
<dbReference type="SMART" id="SM00028">
    <property type="entry name" value="TPR"/>
    <property type="match status" value="5"/>
</dbReference>
<proteinExistence type="predicted"/>
<dbReference type="InterPro" id="IPR011990">
    <property type="entry name" value="TPR-like_helical_dom_sf"/>
</dbReference>
<keyword evidence="2 3" id="KW-0802">TPR repeat</keyword>
<dbReference type="Pfam" id="PF13181">
    <property type="entry name" value="TPR_8"/>
    <property type="match status" value="1"/>
</dbReference>